<dbReference type="PANTHER" id="PTHR32487:SF0">
    <property type="entry name" value="3-OXO-DELTA(4,5)-STEROID 5-BETA-REDUCTASE"/>
    <property type="match status" value="1"/>
</dbReference>
<protein>
    <submittedName>
        <fullName evidence="2">Unannotated protein</fullName>
    </submittedName>
</protein>
<evidence type="ECO:0000259" key="1">
    <source>
        <dbReference type="Pfam" id="PF22917"/>
    </source>
</evidence>
<accession>A0A6J7GE21</accession>
<dbReference type="InterPro" id="IPR055222">
    <property type="entry name" value="PRISE-like_Rossmann-fold"/>
</dbReference>
<proteinExistence type="predicted"/>
<organism evidence="2">
    <name type="scientific">freshwater metagenome</name>
    <dbReference type="NCBI Taxonomy" id="449393"/>
    <lineage>
        <taxon>unclassified sequences</taxon>
        <taxon>metagenomes</taxon>
        <taxon>ecological metagenomes</taxon>
    </lineage>
</organism>
<name>A0A6J7GE21_9ZZZZ</name>
<dbReference type="CDD" id="cd08948">
    <property type="entry name" value="5beta-POR_like_SDR_a"/>
    <property type="match status" value="1"/>
</dbReference>
<gene>
    <name evidence="2" type="ORF">UFOPK3564_00928</name>
</gene>
<dbReference type="Pfam" id="PF22917">
    <property type="entry name" value="PRISE"/>
    <property type="match status" value="1"/>
</dbReference>
<evidence type="ECO:0000313" key="2">
    <source>
        <dbReference type="EMBL" id="CAB4906621.1"/>
    </source>
</evidence>
<dbReference type="SUPFAM" id="SSF51735">
    <property type="entry name" value="NAD(P)-binding Rossmann-fold domains"/>
    <property type="match status" value="1"/>
</dbReference>
<dbReference type="Gene3D" id="3.40.50.720">
    <property type="entry name" value="NAD(P)-binding Rossmann-like Domain"/>
    <property type="match status" value="1"/>
</dbReference>
<dbReference type="PANTHER" id="PTHR32487">
    <property type="entry name" value="3-OXO-DELTA(4,5)-STEROID 5-BETA-REDUCTASE"/>
    <property type="match status" value="1"/>
</dbReference>
<feature type="domain" description="PRISE-like Rossmann-fold" evidence="1">
    <location>
        <begin position="140"/>
        <end position="424"/>
    </location>
</feature>
<dbReference type="AlphaFoldDB" id="A0A6J7GE21"/>
<sequence length="426" mass="45623">MLAPGRSLATDLPSSAHPEVGERGTLFAQASASLAVGRVARSEDTADAVLLRLTAGISHADRGACVAGPPNTTAERTTMHALVPGALGVIGSGVVEHLASLDGVEVTALSRREDPDSRADRHLALDLLDPDAVAGAHDVLRTVTHLVFAAYAESGDVDRDLEVNVGMLRGALDGLRDAGAPLQHVTLYQGGKAYGAHLRVYRTPARETDPRLPIPHFYYAQEDLLREHAGNGDWAFTILRPDIVLGTSQGSPMNLAQTLAVYALTLRELGLPLRFPGTLRATALVNCTDAGLLAEATHWAGTTPAAAGGTFNVVDGDLFRWPQLFERVAAYFGMETDVPQPLPLAENMPALAPVWERLADREGLAERDVTKVAGWDFVDFLWSTEEDGVLDPLALRAAGFDGFRRTEDALIAVFDRLRAAKVIPER</sequence>
<reference evidence="2" key="1">
    <citation type="submission" date="2020-05" db="EMBL/GenBank/DDBJ databases">
        <authorList>
            <person name="Chiriac C."/>
            <person name="Salcher M."/>
            <person name="Ghai R."/>
            <person name="Kavagutti S V."/>
        </authorList>
    </citation>
    <scope>NUCLEOTIDE SEQUENCE</scope>
</reference>
<dbReference type="InterPro" id="IPR036291">
    <property type="entry name" value="NAD(P)-bd_dom_sf"/>
</dbReference>
<dbReference type="EMBL" id="CAFBMK010000037">
    <property type="protein sequence ID" value="CAB4906621.1"/>
    <property type="molecule type" value="Genomic_DNA"/>
</dbReference>